<gene>
    <name evidence="2" type="ORF">N4T56_15295</name>
</gene>
<evidence type="ECO:0000256" key="1">
    <source>
        <dbReference type="ARBA" id="ARBA00006586"/>
    </source>
</evidence>
<name>A0ABT2P546_9GAMM</name>
<comment type="caution">
    <text evidence="2">The sequence shown here is derived from an EMBL/GenBank/DDBJ whole genome shotgun (WGS) entry which is preliminary data.</text>
</comment>
<dbReference type="PANTHER" id="PTHR34218">
    <property type="entry name" value="PEPTIDASE S45 PENICILLIN AMIDASE"/>
    <property type="match status" value="1"/>
</dbReference>
<dbReference type="Proteomes" id="UP001431192">
    <property type="component" value="Unassembled WGS sequence"/>
</dbReference>
<dbReference type="InterPro" id="IPR002692">
    <property type="entry name" value="S45"/>
</dbReference>
<evidence type="ECO:0000313" key="3">
    <source>
        <dbReference type="Proteomes" id="UP001431192"/>
    </source>
</evidence>
<reference evidence="2" key="1">
    <citation type="submission" date="2022-09" db="EMBL/GenBank/DDBJ databases">
        <title>Shewanella sp. KJ10-1 sp.nov, isolated from marine algae.</title>
        <authorList>
            <person name="Butt M."/>
            <person name="Lee J.K."/>
            <person name="Kim J.M."/>
            <person name="Choi D.G."/>
        </authorList>
    </citation>
    <scope>NUCLEOTIDE SEQUENCE</scope>
    <source>
        <strain evidence="2">KJ10-1</strain>
    </source>
</reference>
<dbReference type="PANTHER" id="PTHR34218:SF3">
    <property type="entry name" value="ACYL-HOMOSERINE LACTONE ACYLASE PVDQ"/>
    <property type="match status" value="1"/>
</dbReference>
<dbReference type="InterPro" id="IPR029055">
    <property type="entry name" value="Ntn_hydrolases_N"/>
</dbReference>
<sequence>MDFNKLLLAVGVVSTTFIVGCGDDTDFSKTTQPTPEPEVIPLLQAFAPNGALKAQIRRTEYGVPHITADNLESLGFGSGYAQAQDNLCVIADGFIKANSERSMYFDLMPQSTFQRGCPPVKITAI</sequence>
<keyword evidence="3" id="KW-1185">Reference proteome</keyword>
<protein>
    <submittedName>
        <fullName evidence="2">Penicillin acylase family protein</fullName>
    </submittedName>
</protein>
<evidence type="ECO:0000313" key="2">
    <source>
        <dbReference type="EMBL" id="MCT8987577.1"/>
    </source>
</evidence>
<dbReference type="PROSITE" id="PS51257">
    <property type="entry name" value="PROKAR_LIPOPROTEIN"/>
    <property type="match status" value="1"/>
</dbReference>
<dbReference type="InterPro" id="IPR023343">
    <property type="entry name" value="Penicillin_amidase_dom1"/>
</dbReference>
<organism evidence="2 3">
    <name type="scientific">Shewanella phaeophyticola</name>
    <dbReference type="NCBI Taxonomy" id="2978345"/>
    <lineage>
        <taxon>Bacteria</taxon>
        <taxon>Pseudomonadati</taxon>
        <taxon>Pseudomonadota</taxon>
        <taxon>Gammaproteobacteria</taxon>
        <taxon>Alteromonadales</taxon>
        <taxon>Shewanellaceae</taxon>
        <taxon>Shewanella</taxon>
    </lineage>
</organism>
<dbReference type="Pfam" id="PF01804">
    <property type="entry name" value="Penicil_amidase"/>
    <property type="match status" value="1"/>
</dbReference>
<comment type="similarity">
    <text evidence="1">Belongs to the peptidase S45 family.</text>
</comment>
<dbReference type="Gene3D" id="1.10.439.10">
    <property type="entry name" value="Penicillin Amidohydrolase, domain 1"/>
    <property type="match status" value="1"/>
</dbReference>
<dbReference type="SUPFAM" id="SSF56235">
    <property type="entry name" value="N-terminal nucleophile aminohydrolases (Ntn hydrolases)"/>
    <property type="match status" value="1"/>
</dbReference>
<proteinExistence type="inferred from homology"/>
<accession>A0ABT2P546</accession>
<dbReference type="EMBL" id="JAODOQ010000001">
    <property type="protein sequence ID" value="MCT8987577.1"/>
    <property type="molecule type" value="Genomic_DNA"/>
</dbReference>